<evidence type="ECO:0000313" key="1">
    <source>
        <dbReference type="EMBL" id="KAJ1676456.1"/>
    </source>
</evidence>
<proteinExistence type="predicted"/>
<protein>
    <submittedName>
        <fullName evidence="1">Uncharacterized protein</fullName>
    </submittedName>
</protein>
<dbReference type="EMBL" id="JAMZIH010004081">
    <property type="protein sequence ID" value="KAJ1676456.1"/>
    <property type="molecule type" value="Genomic_DNA"/>
</dbReference>
<organism evidence="1 2">
    <name type="scientific">Spiromyces aspiralis</name>
    <dbReference type="NCBI Taxonomy" id="68401"/>
    <lineage>
        <taxon>Eukaryota</taxon>
        <taxon>Fungi</taxon>
        <taxon>Fungi incertae sedis</taxon>
        <taxon>Zoopagomycota</taxon>
        <taxon>Kickxellomycotina</taxon>
        <taxon>Kickxellomycetes</taxon>
        <taxon>Kickxellales</taxon>
        <taxon>Kickxellaceae</taxon>
        <taxon>Spiromyces</taxon>
    </lineage>
</organism>
<sequence>MPKTQTPQKSPPSPSSNKRQKTTPNPGLGSRLRSRLHALRLSHHSKKWVINIDSPILPTVNHPYISLTPDPCQIAKGESSLSSGPAHKSEADLHARFTHEDSGSLNDFVMVTEDMVGGPQPNLVGQMRVDGMGFMVPLRSSHVPSEWVPPRTTGDYITANSVQHSRPQSSAYNDDDNNNNNSGWANGLNIIYTQQQRQNQLQQQQSLSSPRTS</sequence>
<gene>
    <name evidence="1" type="ORF">EV182_008164</name>
</gene>
<accession>A0ACC1HLB2</accession>
<evidence type="ECO:0000313" key="2">
    <source>
        <dbReference type="Proteomes" id="UP001145114"/>
    </source>
</evidence>
<feature type="non-terminal residue" evidence="1">
    <location>
        <position position="213"/>
    </location>
</feature>
<comment type="caution">
    <text evidence="1">The sequence shown here is derived from an EMBL/GenBank/DDBJ whole genome shotgun (WGS) entry which is preliminary data.</text>
</comment>
<keyword evidence="2" id="KW-1185">Reference proteome</keyword>
<reference evidence="1" key="1">
    <citation type="submission" date="2022-06" db="EMBL/GenBank/DDBJ databases">
        <title>Phylogenomic reconstructions and comparative analyses of Kickxellomycotina fungi.</title>
        <authorList>
            <person name="Reynolds N.K."/>
            <person name="Stajich J.E."/>
            <person name="Barry K."/>
            <person name="Grigoriev I.V."/>
            <person name="Crous P."/>
            <person name="Smith M.E."/>
        </authorList>
    </citation>
    <scope>NUCLEOTIDE SEQUENCE</scope>
    <source>
        <strain evidence="1">RSA 2271</strain>
    </source>
</reference>
<name>A0ACC1HLB2_9FUNG</name>
<dbReference type="Proteomes" id="UP001145114">
    <property type="component" value="Unassembled WGS sequence"/>
</dbReference>